<dbReference type="PANTHER" id="PTHR30071">
    <property type="entry name" value="HEME EXPORTER PROTEIN C"/>
    <property type="match status" value="1"/>
</dbReference>
<keyword evidence="4 6" id="KW-1133">Transmembrane helix</keyword>
<dbReference type="EMBL" id="VJVV01000005">
    <property type="protein sequence ID" value="TRO81808.1"/>
    <property type="molecule type" value="Genomic_DNA"/>
</dbReference>
<comment type="subcellular location">
    <subcellularLocation>
        <location evidence="1">Membrane</location>
        <topology evidence="1">Multi-pass membrane protein</topology>
    </subcellularLocation>
</comment>
<dbReference type="GO" id="GO:0020037">
    <property type="term" value="F:heme binding"/>
    <property type="evidence" value="ECO:0007669"/>
    <property type="project" value="InterPro"/>
</dbReference>
<feature type="transmembrane region" description="Helical" evidence="6">
    <location>
        <begin position="190"/>
        <end position="210"/>
    </location>
</feature>
<dbReference type="OrthoDB" id="9814290at2"/>
<dbReference type="PANTHER" id="PTHR30071:SF1">
    <property type="entry name" value="CYTOCHROME B_B6 PROTEIN-RELATED"/>
    <property type="match status" value="1"/>
</dbReference>
<evidence type="ECO:0000256" key="6">
    <source>
        <dbReference type="SAM" id="Phobius"/>
    </source>
</evidence>
<evidence type="ECO:0000256" key="5">
    <source>
        <dbReference type="ARBA" id="ARBA00023136"/>
    </source>
</evidence>
<keyword evidence="5 6" id="KW-0472">Membrane</keyword>
<evidence type="ECO:0000256" key="2">
    <source>
        <dbReference type="ARBA" id="ARBA00022692"/>
    </source>
</evidence>
<keyword evidence="3" id="KW-0201">Cytochrome c-type biogenesis</keyword>
<evidence type="ECO:0000256" key="4">
    <source>
        <dbReference type="ARBA" id="ARBA00022989"/>
    </source>
</evidence>
<feature type="transmembrane region" description="Helical" evidence="6">
    <location>
        <begin position="247"/>
        <end position="269"/>
    </location>
</feature>
<feature type="transmembrane region" description="Helical" evidence="6">
    <location>
        <begin position="39"/>
        <end position="60"/>
    </location>
</feature>
<proteinExistence type="predicted"/>
<feature type="transmembrane region" description="Helical" evidence="6">
    <location>
        <begin position="95"/>
        <end position="115"/>
    </location>
</feature>
<dbReference type="Proteomes" id="UP000317155">
    <property type="component" value="Unassembled WGS sequence"/>
</dbReference>
<dbReference type="Pfam" id="PF01578">
    <property type="entry name" value="Cytochrom_C_asm"/>
    <property type="match status" value="1"/>
</dbReference>
<evidence type="ECO:0000313" key="8">
    <source>
        <dbReference type="EMBL" id="TRO81808.1"/>
    </source>
</evidence>
<dbReference type="NCBIfam" id="TIGR03144">
    <property type="entry name" value="cytochr_II_ccsB"/>
    <property type="match status" value="1"/>
</dbReference>
<feature type="transmembrane region" description="Helical" evidence="6">
    <location>
        <begin position="135"/>
        <end position="157"/>
    </location>
</feature>
<keyword evidence="2 6" id="KW-0812">Transmembrane</keyword>
<feature type="transmembrane region" description="Helical" evidence="6">
    <location>
        <begin position="66"/>
        <end position="88"/>
    </location>
</feature>
<evidence type="ECO:0000256" key="1">
    <source>
        <dbReference type="ARBA" id="ARBA00004141"/>
    </source>
</evidence>
<evidence type="ECO:0000256" key="3">
    <source>
        <dbReference type="ARBA" id="ARBA00022748"/>
    </source>
</evidence>
<name>A0A550JF26_9BACT</name>
<protein>
    <submittedName>
        <fullName evidence="8">C-type cytochrome biogenesis protein CcsB</fullName>
    </submittedName>
</protein>
<organism evidence="8 9">
    <name type="scientific">Trichloromonas acetexigens</name>
    <dbReference type="NCBI Taxonomy" id="38815"/>
    <lineage>
        <taxon>Bacteria</taxon>
        <taxon>Pseudomonadati</taxon>
        <taxon>Thermodesulfobacteriota</taxon>
        <taxon>Desulfuromonadia</taxon>
        <taxon>Desulfuromonadales</taxon>
        <taxon>Trichloromonadaceae</taxon>
        <taxon>Trichloromonas</taxon>
    </lineage>
</organism>
<feature type="domain" description="Cytochrome c assembly protein" evidence="7">
    <location>
        <begin position="68"/>
        <end position="273"/>
    </location>
</feature>
<reference evidence="8 9" key="1">
    <citation type="submission" date="2019-07" db="EMBL/GenBank/DDBJ databases">
        <title>Insights of Desulfuromonas acetexigens electromicrobiology.</title>
        <authorList>
            <person name="Katuri K."/>
            <person name="Sapireddy V."/>
            <person name="Shaw D.R."/>
            <person name="Saikaly P."/>
        </authorList>
    </citation>
    <scope>NUCLEOTIDE SEQUENCE [LARGE SCALE GENOMIC DNA]</scope>
    <source>
        <strain evidence="8 9">2873</strain>
    </source>
</reference>
<feature type="transmembrane region" description="Helical" evidence="6">
    <location>
        <begin position="222"/>
        <end position="240"/>
    </location>
</feature>
<gene>
    <name evidence="8" type="primary">ccsB</name>
    <name evidence="8" type="ORF">FL622_08370</name>
</gene>
<keyword evidence="9" id="KW-1185">Reference proteome</keyword>
<dbReference type="InterPro" id="IPR017562">
    <property type="entry name" value="Cyt_c_biogenesis_CcsA"/>
</dbReference>
<dbReference type="InterPro" id="IPR045062">
    <property type="entry name" value="Cyt_c_biogenesis_CcsA/CcmC"/>
</dbReference>
<dbReference type="GO" id="GO:0005886">
    <property type="term" value="C:plasma membrane"/>
    <property type="evidence" value="ECO:0007669"/>
    <property type="project" value="TreeGrafter"/>
</dbReference>
<dbReference type="InterPro" id="IPR002541">
    <property type="entry name" value="Cyt_c_assembly"/>
</dbReference>
<accession>A0A550JF26</accession>
<dbReference type="RefSeq" id="WP_092057635.1">
    <property type="nucleotide sequence ID" value="NZ_FOJJ01000037.1"/>
</dbReference>
<comment type="caution">
    <text evidence="8">The sequence shown here is derived from an EMBL/GenBank/DDBJ whole genome shotgun (WGS) entry which is preliminary data.</text>
</comment>
<feature type="transmembrane region" description="Helical" evidence="6">
    <location>
        <begin position="6"/>
        <end position="27"/>
    </location>
</feature>
<sequence>MSVNILLFKITLIFYSVATVLYLVDVVRRKEKAGKTGKAARWILVGGFALHCATLLARYLEAGYTPVANLHESLSFFAWTLVGIFLLFDIRYRMTVLGAFSCPLAVILMLIGSTAPTAMKELNPALDSWWFPVHVTLAFLGNAVFTVAFVAGVMYLLQERMLKSKKFSALYYRLPPLDVLDSINYKCLSFGFPLMTMGIISGAVWANSAWGGYWRWDPKETWALITWFLYAALLHGRLTVGWRGRRAAIFAILGFLCLLFTFLGVNLLLSDLHSFKAMEGP</sequence>
<dbReference type="GO" id="GO:0017004">
    <property type="term" value="P:cytochrome complex assembly"/>
    <property type="evidence" value="ECO:0007669"/>
    <property type="project" value="UniProtKB-KW"/>
</dbReference>
<evidence type="ECO:0000313" key="9">
    <source>
        <dbReference type="Proteomes" id="UP000317155"/>
    </source>
</evidence>
<dbReference type="AlphaFoldDB" id="A0A550JF26"/>
<evidence type="ECO:0000259" key="7">
    <source>
        <dbReference type="Pfam" id="PF01578"/>
    </source>
</evidence>